<dbReference type="AlphaFoldDB" id="A0A016S8P7"/>
<gene>
    <name evidence="3" type="primary">Acey_s0274.g1025</name>
    <name evidence="3" type="ORF">Y032_0274g1025</name>
</gene>
<feature type="chain" id="PRO_5001489135" evidence="2">
    <location>
        <begin position="17"/>
        <end position="211"/>
    </location>
</feature>
<dbReference type="EMBL" id="JARK01001610">
    <property type="protein sequence ID" value="EYB86722.1"/>
    <property type="molecule type" value="Genomic_DNA"/>
</dbReference>
<evidence type="ECO:0000313" key="3">
    <source>
        <dbReference type="EMBL" id="EYB86722.1"/>
    </source>
</evidence>
<protein>
    <submittedName>
        <fullName evidence="3">Uncharacterized protein</fullName>
    </submittedName>
</protein>
<keyword evidence="4" id="KW-1185">Reference proteome</keyword>
<feature type="signal peptide" evidence="2">
    <location>
        <begin position="1"/>
        <end position="16"/>
    </location>
</feature>
<organism evidence="3 4">
    <name type="scientific">Ancylostoma ceylanicum</name>
    <dbReference type="NCBI Taxonomy" id="53326"/>
    <lineage>
        <taxon>Eukaryota</taxon>
        <taxon>Metazoa</taxon>
        <taxon>Ecdysozoa</taxon>
        <taxon>Nematoda</taxon>
        <taxon>Chromadorea</taxon>
        <taxon>Rhabditida</taxon>
        <taxon>Rhabditina</taxon>
        <taxon>Rhabditomorpha</taxon>
        <taxon>Strongyloidea</taxon>
        <taxon>Ancylostomatidae</taxon>
        <taxon>Ancylostomatinae</taxon>
        <taxon>Ancylostoma</taxon>
    </lineage>
</organism>
<keyword evidence="2" id="KW-0732">Signal</keyword>
<evidence type="ECO:0000256" key="2">
    <source>
        <dbReference type="SAM" id="SignalP"/>
    </source>
</evidence>
<accession>A0A016S8P7</accession>
<feature type="compositionally biased region" description="Low complexity" evidence="1">
    <location>
        <begin position="109"/>
        <end position="133"/>
    </location>
</feature>
<evidence type="ECO:0000313" key="4">
    <source>
        <dbReference type="Proteomes" id="UP000024635"/>
    </source>
</evidence>
<proteinExistence type="predicted"/>
<dbReference type="Proteomes" id="UP000024635">
    <property type="component" value="Unassembled WGS sequence"/>
</dbReference>
<sequence length="211" mass="23592">MNLLVLCSCVVGLASSQFFYDMPMPMPVAVPHMVPVYVPMPVMTPRIARISPASYETGSDGKGRTYFKTFNDKLPGGVGRGHVYEYHRPGHHEYSNSYATSQSWGSPLSNSYTSSDSSSNGYSKSYSTSWSSESKSRSDTDMIHSPRLTKIITSVSLMIKCLHVFPKSKYMGKEGKAWDNVEANNCAPTKKNGEMHKRRKLITEDPMRLTR</sequence>
<feature type="region of interest" description="Disordered" evidence="1">
    <location>
        <begin position="109"/>
        <end position="141"/>
    </location>
</feature>
<reference evidence="4" key="1">
    <citation type="journal article" date="2015" name="Nat. Genet.">
        <title>The genome and transcriptome of the zoonotic hookworm Ancylostoma ceylanicum identify infection-specific gene families.</title>
        <authorList>
            <person name="Schwarz E.M."/>
            <person name="Hu Y."/>
            <person name="Antoshechkin I."/>
            <person name="Miller M.M."/>
            <person name="Sternberg P.W."/>
            <person name="Aroian R.V."/>
        </authorList>
    </citation>
    <scope>NUCLEOTIDE SEQUENCE</scope>
    <source>
        <strain evidence="4">HY135</strain>
    </source>
</reference>
<dbReference type="OrthoDB" id="5874680at2759"/>
<comment type="caution">
    <text evidence="3">The sequence shown here is derived from an EMBL/GenBank/DDBJ whole genome shotgun (WGS) entry which is preliminary data.</text>
</comment>
<evidence type="ECO:0000256" key="1">
    <source>
        <dbReference type="SAM" id="MobiDB-lite"/>
    </source>
</evidence>
<name>A0A016S8P7_9BILA</name>